<keyword evidence="1 3" id="KW-0378">Hydrolase</keyword>
<feature type="signal peptide" evidence="2">
    <location>
        <begin position="1"/>
        <end position="18"/>
    </location>
</feature>
<dbReference type="Gene3D" id="1.50.10.10">
    <property type="match status" value="1"/>
</dbReference>
<dbReference type="EMBL" id="CAIJDO010000047">
    <property type="protein sequence ID" value="CAD0000469.1"/>
    <property type="molecule type" value="Genomic_DNA"/>
</dbReference>
<comment type="caution">
    <text evidence="3">The sequence shown here is derived from an EMBL/GenBank/DDBJ whole genome shotgun (WGS) entry which is preliminary data.</text>
</comment>
<dbReference type="InterPro" id="IPR012341">
    <property type="entry name" value="6hp_glycosidase-like_sf"/>
</dbReference>
<proteinExistence type="predicted"/>
<protein>
    <submittedName>
        <fullName evidence="3">Glycosyl hydrolase family 88</fullName>
    </submittedName>
</protein>
<dbReference type="InterPro" id="IPR010905">
    <property type="entry name" value="Glyco_hydro_88"/>
</dbReference>
<evidence type="ECO:0000256" key="1">
    <source>
        <dbReference type="ARBA" id="ARBA00022801"/>
    </source>
</evidence>
<evidence type="ECO:0000256" key="2">
    <source>
        <dbReference type="SAM" id="SignalP"/>
    </source>
</evidence>
<dbReference type="GO" id="GO:0016787">
    <property type="term" value="F:hydrolase activity"/>
    <property type="evidence" value="ECO:0007669"/>
    <property type="project" value="UniProtKB-KW"/>
</dbReference>
<name>A0A6V6YM39_9FLAO</name>
<dbReference type="PANTHER" id="PTHR33886">
    <property type="entry name" value="UNSATURATED RHAMNOGALACTURONAN HYDROLASE (EUROFUNG)"/>
    <property type="match status" value="1"/>
</dbReference>
<reference evidence="3 4" key="1">
    <citation type="submission" date="2020-06" db="EMBL/GenBank/DDBJ databases">
        <authorList>
            <person name="Criscuolo A."/>
        </authorList>
    </citation>
    <scope>NUCLEOTIDE SEQUENCE [LARGE SCALE GENOMIC DNA]</scope>
    <source>
        <strain evidence="4">CIP 110025</strain>
    </source>
</reference>
<evidence type="ECO:0000313" key="4">
    <source>
        <dbReference type="Proteomes" id="UP000556700"/>
    </source>
</evidence>
<dbReference type="GO" id="GO:0005975">
    <property type="term" value="P:carbohydrate metabolic process"/>
    <property type="evidence" value="ECO:0007669"/>
    <property type="project" value="InterPro"/>
</dbReference>
<dbReference type="InterPro" id="IPR008928">
    <property type="entry name" value="6-hairpin_glycosidase_sf"/>
</dbReference>
<dbReference type="Pfam" id="PF07470">
    <property type="entry name" value="Glyco_hydro_88"/>
    <property type="match status" value="1"/>
</dbReference>
<dbReference type="SUPFAM" id="SSF48208">
    <property type="entry name" value="Six-hairpin glycosidases"/>
    <property type="match status" value="1"/>
</dbReference>
<dbReference type="RefSeq" id="WP_035136562.1">
    <property type="nucleotide sequence ID" value="NZ_CAIJDO010000047.1"/>
</dbReference>
<dbReference type="AlphaFoldDB" id="A0A6V6YM39"/>
<dbReference type="Proteomes" id="UP000556700">
    <property type="component" value="Unassembled WGS sequence"/>
</dbReference>
<dbReference type="InterPro" id="IPR052043">
    <property type="entry name" value="PolySaccharide_Degr_Enz"/>
</dbReference>
<dbReference type="PANTHER" id="PTHR33886:SF8">
    <property type="entry name" value="UNSATURATED RHAMNOGALACTURONAN HYDROLASE (EUROFUNG)"/>
    <property type="match status" value="1"/>
</dbReference>
<keyword evidence="2" id="KW-0732">Signal</keyword>
<keyword evidence="4" id="KW-1185">Reference proteome</keyword>
<sequence>MKKLFLIILLTINFLSCAQSTNFGVQFSDAIIQRYQPNIDFMTHKGWDHANSIILHGIEKIYLNSKKHEYLNYIKKYADAFIDKEGNINGLEPELDRIHPGMVCLFLFEQTGDLKYKIAATNLKNYLLGSSSNPSLFNKTPDGGYWHKNNDHYKNVMTIDGAYMANPFLIKYGALFNDKECVDTAIFQLFLVASRTFNIETHLPYHGWNSDKKMAWANSITGTSTEVWSRNVGWYSMALVDILEYLSKDHPDYDKTVYLLRQLAIGIKNTQHNDGMWYHMINHKELKGNYPESSGSGMILYSLKKAVTNGWLDESYNNTIQKGWNGLKAFLNINQDGKVQINSFTPGMGIKKDIAEYILVRPVNCPSHETATHPHGYCAILMAASQLEK</sequence>
<gene>
    <name evidence="3" type="ORF">FLACHUCJ7_00073</name>
</gene>
<accession>A0A6V6YM39</accession>
<feature type="chain" id="PRO_5027995288" evidence="2">
    <location>
        <begin position="19"/>
        <end position="389"/>
    </location>
</feature>
<organism evidence="3 4">
    <name type="scientific">Flavobacterium chungangense</name>
    <dbReference type="NCBI Taxonomy" id="554283"/>
    <lineage>
        <taxon>Bacteria</taxon>
        <taxon>Pseudomonadati</taxon>
        <taxon>Bacteroidota</taxon>
        <taxon>Flavobacteriia</taxon>
        <taxon>Flavobacteriales</taxon>
        <taxon>Flavobacteriaceae</taxon>
        <taxon>Flavobacterium</taxon>
    </lineage>
</organism>
<evidence type="ECO:0000313" key="3">
    <source>
        <dbReference type="EMBL" id="CAD0000469.1"/>
    </source>
</evidence>